<protein>
    <submittedName>
        <fullName evidence="3">Uncharacterized protein</fullName>
    </submittedName>
</protein>
<feature type="chain" id="PRO_5004522022" evidence="2">
    <location>
        <begin position="21"/>
        <end position="83"/>
    </location>
</feature>
<feature type="signal peptide" evidence="2">
    <location>
        <begin position="1"/>
        <end position="20"/>
    </location>
</feature>
<evidence type="ECO:0000256" key="2">
    <source>
        <dbReference type="SAM" id="SignalP"/>
    </source>
</evidence>
<reference evidence="3" key="2">
    <citation type="submission" date="2013-05" db="EMBL/GenBank/DDBJ databases">
        <authorList>
            <person name="Carter J.-M."/>
            <person name="Baker S.C."/>
            <person name="Pink R."/>
            <person name="Carter D.R.F."/>
            <person name="Collins A."/>
            <person name="Tomlin J."/>
            <person name="Gibbs M."/>
            <person name="Breuker C.J."/>
        </authorList>
    </citation>
    <scope>NUCLEOTIDE SEQUENCE</scope>
    <source>
        <tissue evidence="3">Ovary</tissue>
    </source>
</reference>
<feature type="compositionally biased region" description="Acidic residues" evidence="1">
    <location>
        <begin position="67"/>
        <end position="83"/>
    </location>
</feature>
<proteinExistence type="predicted"/>
<reference evidence="3" key="1">
    <citation type="journal article" date="2013" name="BMC Genomics">
        <title>Unscrambling butterfly oogenesis.</title>
        <authorList>
            <person name="Carter J.M."/>
            <person name="Baker S.C."/>
            <person name="Pink R."/>
            <person name="Carter D.R."/>
            <person name="Collins A."/>
            <person name="Tomlin J."/>
            <person name="Gibbs M."/>
            <person name="Breuker C.J."/>
        </authorList>
    </citation>
    <scope>NUCLEOTIDE SEQUENCE</scope>
    <source>
        <tissue evidence="3">Ovary</tissue>
    </source>
</reference>
<keyword evidence="2" id="KW-0732">Signal</keyword>
<evidence type="ECO:0000256" key="1">
    <source>
        <dbReference type="SAM" id="MobiDB-lite"/>
    </source>
</evidence>
<dbReference type="EMBL" id="GAIX01002829">
    <property type="protein sequence ID" value="JAA89731.1"/>
    <property type="molecule type" value="Transcribed_RNA"/>
</dbReference>
<organism evidence="3">
    <name type="scientific">Pararge aegeria</name>
    <name type="common">speckled wood butterfly</name>
    <dbReference type="NCBI Taxonomy" id="116150"/>
    <lineage>
        <taxon>Eukaryota</taxon>
        <taxon>Metazoa</taxon>
        <taxon>Ecdysozoa</taxon>
        <taxon>Arthropoda</taxon>
        <taxon>Hexapoda</taxon>
        <taxon>Insecta</taxon>
        <taxon>Pterygota</taxon>
        <taxon>Neoptera</taxon>
        <taxon>Endopterygota</taxon>
        <taxon>Lepidoptera</taxon>
        <taxon>Glossata</taxon>
        <taxon>Ditrysia</taxon>
        <taxon>Papilionoidea</taxon>
        <taxon>Nymphalidae</taxon>
        <taxon>Satyrinae</taxon>
        <taxon>Satyrini</taxon>
        <taxon>Parargina</taxon>
        <taxon>Pararge</taxon>
    </lineage>
</organism>
<feature type="non-terminal residue" evidence="3">
    <location>
        <position position="83"/>
    </location>
</feature>
<dbReference type="AlphaFoldDB" id="S4PBG3"/>
<evidence type="ECO:0000313" key="3">
    <source>
        <dbReference type="EMBL" id="JAA89731.1"/>
    </source>
</evidence>
<name>S4PBG3_9NEOP</name>
<accession>S4PBG3</accession>
<feature type="region of interest" description="Disordered" evidence="1">
    <location>
        <begin position="63"/>
        <end position="83"/>
    </location>
</feature>
<sequence length="83" mass="9494">MRVPTTLLLVLVTLLAKASAAEDIYWEGENDLANEFLEVDRDSGIGGHLRRLKRAWFWNTETTAAPEPEENFTEDDEQIEDDD</sequence>